<dbReference type="RefSeq" id="WP_184585621.1">
    <property type="nucleotide sequence ID" value="NZ_JACHLI010000001.1"/>
</dbReference>
<accession>A0A7W7NYD7</accession>
<reference evidence="4 5" key="1">
    <citation type="submission" date="2020-08" db="EMBL/GenBank/DDBJ databases">
        <title>Functional genomics of gut bacteria from endangered species of beetles.</title>
        <authorList>
            <person name="Carlos-Shanley C."/>
        </authorList>
    </citation>
    <scope>NUCLEOTIDE SEQUENCE [LARGE SCALE GENOMIC DNA]</scope>
    <source>
        <strain evidence="4 5">S00179</strain>
    </source>
</reference>
<comment type="similarity">
    <text evidence="1">Belongs to the ParB family.</text>
</comment>
<feature type="region of interest" description="Disordered" evidence="2">
    <location>
        <begin position="1"/>
        <end position="26"/>
    </location>
</feature>
<organism evidence="4 5">
    <name type="scientific">Pseudomonas nitroreducens</name>
    <dbReference type="NCBI Taxonomy" id="46680"/>
    <lineage>
        <taxon>Bacteria</taxon>
        <taxon>Pseudomonadati</taxon>
        <taxon>Pseudomonadota</taxon>
        <taxon>Gammaproteobacteria</taxon>
        <taxon>Pseudomonadales</taxon>
        <taxon>Pseudomonadaceae</taxon>
        <taxon>Pseudomonas</taxon>
    </lineage>
</organism>
<evidence type="ECO:0000313" key="5">
    <source>
        <dbReference type="Proteomes" id="UP000566995"/>
    </source>
</evidence>
<dbReference type="GO" id="GO:0007059">
    <property type="term" value="P:chromosome segregation"/>
    <property type="evidence" value="ECO:0007669"/>
    <property type="project" value="TreeGrafter"/>
</dbReference>
<dbReference type="InterPro" id="IPR004437">
    <property type="entry name" value="ParB/RepB/Spo0J"/>
</dbReference>
<dbReference type="AlphaFoldDB" id="A0A7W7NYD7"/>
<dbReference type="SUPFAM" id="SSF110849">
    <property type="entry name" value="ParB/Sulfiredoxin"/>
    <property type="match status" value="1"/>
</dbReference>
<name>A0A7W7NYD7_PSENT</name>
<evidence type="ECO:0000256" key="2">
    <source>
        <dbReference type="SAM" id="MobiDB-lite"/>
    </source>
</evidence>
<dbReference type="NCBIfam" id="TIGR00180">
    <property type="entry name" value="parB_part"/>
    <property type="match status" value="1"/>
</dbReference>
<comment type="caution">
    <text evidence="4">The sequence shown here is derived from an EMBL/GenBank/DDBJ whole genome shotgun (WGS) entry which is preliminary data.</text>
</comment>
<gene>
    <name evidence="4" type="ORF">HNP46_000162</name>
</gene>
<evidence type="ECO:0000313" key="4">
    <source>
        <dbReference type="EMBL" id="MBB4861351.1"/>
    </source>
</evidence>
<evidence type="ECO:0000259" key="3">
    <source>
        <dbReference type="SMART" id="SM00470"/>
    </source>
</evidence>
<dbReference type="Gene3D" id="3.90.1530.30">
    <property type="match status" value="1"/>
</dbReference>
<dbReference type="GO" id="GO:0005694">
    <property type="term" value="C:chromosome"/>
    <property type="evidence" value="ECO:0007669"/>
    <property type="project" value="TreeGrafter"/>
</dbReference>
<dbReference type="Pfam" id="PF02195">
    <property type="entry name" value="ParB_N"/>
    <property type="match status" value="1"/>
</dbReference>
<dbReference type="InterPro" id="IPR003115">
    <property type="entry name" value="ParB_N"/>
</dbReference>
<dbReference type="InterPro" id="IPR050336">
    <property type="entry name" value="Chromosome_partition/occlusion"/>
</dbReference>
<dbReference type="GO" id="GO:0003677">
    <property type="term" value="F:DNA binding"/>
    <property type="evidence" value="ECO:0007669"/>
    <property type="project" value="InterPro"/>
</dbReference>
<dbReference type="Proteomes" id="UP000566995">
    <property type="component" value="Unassembled WGS sequence"/>
</dbReference>
<dbReference type="InterPro" id="IPR036086">
    <property type="entry name" value="ParB/Sulfiredoxin_sf"/>
</dbReference>
<sequence>MASKKLGLQAHLQGGATPPVEGKPSVSTYASQYTKTDEAMENETVQELDNKLCIPNPFQNRQKFDQDEIDALASQIKENGQQQAIGVRKKNGRYEIIFGERRWRACKALGIPVKAVIRIVSDRDMAYLCMTENAGRVRTYDFEIWVGIDNLQKLHEDEDTIRQRLCIVYEDWTKYVRFGNLPDVVKDALADYPSALGRNEAMYITNLYSANEEDAEKKKSITSELLECIKLYSRKEISSRAEIIRRLSAIAGPPKSRRKRQKVNVDHVIKHEGVQVGDMTVTPTELKLVVSKENLPKDRYDALMEVLAKFFSVEAVS</sequence>
<dbReference type="EMBL" id="JACHLI010000001">
    <property type="protein sequence ID" value="MBB4861351.1"/>
    <property type="molecule type" value="Genomic_DNA"/>
</dbReference>
<dbReference type="PANTHER" id="PTHR33375">
    <property type="entry name" value="CHROMOSOME-PARTITIONING PROTEIN PARB-RELATED"/>
    <property type="match status" value="1"/>
</dbReference>
<evidence type="ECO:0000256" key="1">
    <source>
        <dbReference type="ARBA" id="ARBA00006295"/>
    </source>
</evidence>
<protein>
    <submittedName>
        <fullName evidence="4">ParB/RepB/Spo0J family partition protein</fullName>
    </submittedName>
</protein>
<dbReference type="PANTHER" id="PTHR33375:SF1">
    <property type="entry name" value="CHROMOSOME-PARTITIONING PROTEIN PARB-RELATED"/>
    <property type="match status" value="1"/>
</dbReference>
<proteinExistence type="inferred from homology"/>
<feature type="domain" description="ParB-like N-terminal" evidence="3">
    <location>
        <begin position="46"/>
        <end position="134"/>
    </location>
</feature>
<dbReference type="SMART" id="SM00470">
    <property type="entry name" value="ParB"/>
    <property type="match status" value="1"/>
</dbReference>